<dbReference type="GO" id="GO:0046677">
    <property type="term" value="P:response to antibiotic"/>
    <property type="evidence" value="ECO:0007669"/>
    <property type="project" value="UniProtKB-KW"/>
</dbReference>
<proteinExistence type="predicted"/>
<keyword evidence="2" id="KW-0813">Transport</keyword>
<comment type="caution">
    <text evidence="10">The sequence shown here is derived from an EMBL/GenBank/DDBJ whole genome shotgun (WGS) entry which is preliminary data.</text>
</comment>
<dbReference type="GO" id="GO:0005524">
    <property type="term" value="F:ATP binding"/>
    <property type="evidence" value="ECO:0007669"/>
    <property type="project" value="UniProtKB-KW"/>
</dbReference>
<protein>
    <submittedName>
        <fullName evidence="10">ABC transporter ATP-binding protein</fullName>
    </submittedName>
</protein>
<evidence type="ECO:0000256" key="8">
    <source>
        <dbReference type="ARBA" id="ARBA00023251"/>
    </source>
</evidence>
<evidence type="ECO:0000256" key="6">
    <source>
        <dbReference type="ARBA" id="ARBA00022967"/>
    </source>
</evidence>
<keyword evidence="11" id="KW-1185">Reference proteome</keyword>
<name>A0A931CCY1_9ACTN</name>
<comment type="subcellular location">
    <subcellularLocation>
        <location evidence="1">Cell membrane</location>
        <topology evidence="1">Peripheral membrane protein</topology>
    </subcellularLocation>
</comment>
<evidence type="ECO:0000256" key="4">
    <source>
        <dbReference type="ARBA" id="ARBA00022741"/>
    </source>
</evidence>
<dbReference type="Pfam" id="PF00005">
    <property type="entry name" value="ABC_tran"/>
    <property type="match status" value="1"/>
</dbReference>
<keyword evidence="3" id="KW-1003">Cell membrane</keyword>
<accession>A0A931CCY1</accession>
<dbReference type="InterPro" id="IPR003439">
    <property type="entry name" value="ABC_transporter-like_ATP-bd"/>
</dbReference>
<gene>
    <name evidence="10" type="ORF">I4J89_22800</name>
</gene>
<feature type="domain" description="ABC transporter" evidence="9">
    <location>
        <begin position="5"/>
        <end position="230"/>
    </location>
</feature>
<keyword evidence="6" id="KW-1278">Translocase</keyword>
<dbReference type="CDD" id="cd03230">
    <property type="entry name" value="ABC_DR_subfamily_A"/>
    <property type="match status" value="1"/>
</dbReference>
<keyword evidence="7" id="KW-0472">Membrane</keyword>
<evidence type="ECO:0000256" key="5">
    <source>
        <dbReference type="ARBA" id="ARBA00022840"/>
    </source>
</evidence>
<keyword evidence="8" id="KW-0046">Antibiotic resistance</keyword>
<dbReference type="Gene3D" id="3.40.50.300">
    <property type="entry name" value="P-loop containing nucleotide triphosphate hydrolases"/>
    <property type="match status" value="1"/>
</dbReference>
<dbReference type="SMART" id="SM00382">
    <property type="entry name" value="AAA"/>
    <property type="match status" value="1"/>
</dbReference>
<dbReference type="SUPFAM" id="SSF52540">
    <property type="entry name" value="P-loop containing nucleoside triphosphate hydrolases"/>
    <property type="match status" value="1"/>
</dbReference>
<dbReference type="InterPro" id="IPR003593">
    <property type="entry name" value="AAA+_ATPase"/>
</dbReference>
<keyword evidence="5 10" id="KW-0067">ATP-binding</keyword>
<dbReference type="GO" id="GO:0016887">
    <property type="term" value="F:ATP hydrolysis activity"/>
    <property type="evidence" value="ECO:0007669"/>
    <property type="project" value="InterPro"/>
</dbReference>
<evidence type="ECO:0000256" key="3">
    <source>
        <dbReference type="ARBA" id="ARBA00022475"/>
    </source>
</evidence>
<dbReference type="EMBL" id="JADQTO010000010">
    <property type="protein sequence ID" value="MBG0564281.1"/>
    <property type="molecule type" value="Genomic_DNA"/>
</dbReference>
<evidence type="ECO:0000259" key="9">
    <source>
        <dbReference type="PROSITE" id="PS50893"/>
    </source>
</evidence>
<dbReference type="InterPro" id="IPR050763">
    <property type="entry name" value="ABC_transporter_ATP-binding"/>
</dbReference>
<dbReference type="PANTHER" id="PTHR42711">
    <property type="entry name" value="ABC TRANSPORTER ATP-BINDING PROTEIN"/>
    <property type="match status" value="1"/>
</dbReference>
<dbReference type="AlphaFoldDB" id="A0A931CCY1"/>
<dbReference type="RefSeq" id="WP_196416051.1">
    <property type="nucleotide sequence ID" value="NZ_JADQTO010000010.1"/>
</dbReference>
<reference evidence="10" key="1">
    <citation type="submission" date="2020-11" db="EMBL/GenBank/DDBJ databases">
        <title>Isolation and identification of active actinomycetes.</title>
        <authorList>
            <person name="Sun X."/>
        </authorList>
    </citation>
    <scope>NUCLEOTIDE SEQUENCE</scope>
    <source>
        <strain evidence="10">NEAU-A11</strain>
    </source>
</reference>
<organism evidence="10 11">
    <name type="scientific">Actinoplanes aureus</name>
    <dbReference type="NCBI Taxonomy" id="2792083"/>
    <lineage>
        <taxon>Bacteria</taxon>
        <taxon>Bacillati</taxon>
        <taxon>Actinomycetota</taxon>
        <taxon>Actinomycetes</taxon>
        <taxon>Micromonosporales</taxon>
        <taxon>Micromonosporaceae</taxon>
        <taxon>Actinoplanes</taxon>
    </lineage>
</organism>
<evidence type="ECO:0000313" key="10">
    <source>
        <dbReference type="EMBL" id="MBG0564281.1"/>
    </source>
</evidence>
<sequence length="300" mass="32777">MSAVIEVRNLHKRYGDTVAVDDVSLSIEPGEIFGILGPNGAGKTTTVECVAGIRVPDRGEIEVLGHDPLRDRAEVTRALGVQLQTGQLPDQLRVAEALELYSSFYPDPADWRELMESLGLTPKAKARYSKLSGGQKQRLSIALALVGNPRIAILDELTTGLDPQARRDTWELIEGVRARGVTIVLVTHFMEEAERLCDRIALIDAGRVVTVDTPAGLTERAGIDQRLRFRPSRPFDDALLTVLSDVKRVEHRGGFVVVDGTANVVAAVTAVLARNDITAELLRVEQASLEDAYVSLLRKQ</sequence>
<dbReference type="FunFam" id="3.40.50.300:FF:000589">
    <property type="entry name" value="ABC transporter, ATP-binding subunit"/>
    <property type="match status" value="1"/>
</dbReference>
<dbReference type="InterPro" id="IPR027417">
    <property type="entry name" value="P-loop_NTPase"/>
</dbReference>
<dbReference type="GO" id="GO:0005886">
    <property type="term" value="C:plasma membrane"/>
    <property type="evidence" value="ECO:0007669"/>
    <property type="project" value="UniProtKB-SubCell"/>
</dbReference>
<evidence type="ECO:0000256" key="7">
    <source>
        <dbReference type="ARBA" id="ARBA00023136"/>
    </source>
</evidence>
<dbReference type="PROSITE" id="PS50893">
    <property type="entry name" value="ABC_TRANSPORTER_2"/>
    <property type="match status" value="1"/>
</dbReference>
<dbReference type="Proteomes" id="UP000598146">
    <property type="component" value="Unassembled WGS sequence"/>
</dbReference>
<evidence type="ECO:0000313" key="11">
    <source>
        <dbReference type="Proteomes" id="UP000598146"/>
    </source>
</evidence>
<evidence type="ECO:0000256" key="2">
    <source>
        <dbReference type="ARBA" id="ARBA00022448"/>
    </source>
</evidence>
<dbReference type="PANTHER" id="PTHR42711:SF16">
    <property type="entry name" value="ABC TRANSPORTER ATP-BINDING PROTEIN"/>
    <property type="match status" value="1"/>
</dbReference>
<dbReference type="InterPro" id="IPR017871">
    <property type="entry name" value="ABC_transporter-like_CS"/>
</dbReference>
<evidence type="ECO:0000256" key="1">
    <source>
        <dbReference type="ARBA" id="ARBA00004202"/>
    </source>
</evidence>
<keyword evidence="4" id="KW-0547">Nucleotide-binding</keyword>
<dbReference type="PROSITE" id="PS00211">
    <property type="entry name" value="ABC_TRANSPORTER_1"/>
    <property type="match status" value="1"/>
</dbReference>